<feature type="region of interest" description="Disordered" evidence="1">
    <location>
        <begin position="163"/>
        <end position="198"/>
    </location>
</feature>
<dbReference type="OrthoDB" id="997224at2759"/>
<dbReference type="PANTHER" id="PTHR37256:SF3">
    <property type="entry name" value="FORMIN-F-LIKE"/>
    <property type="match status" value="1"/>
</dbReference>
<sequence>MGSIKSDPPKKPKKRSRTRKVPTHQDRDINLAEVRREISLALQLLRSSSTPKRDSTLSGDGCNDQYGISYNHPLTVDYSDQYCCYSLLDTLPTPEPVWSTTAPSVLASSPAIEAPEFDWGDNVQAATYNWWLGFLKSLDGNIAGPQDFTCEDHKVAMGDSSALDHNQNASRHGEDSNEQGLSADEWLIFPPFEDQTGN</sequence>
<accession>A0A9Q0JI68</accession>
<evidence type="ECO:0000313" key="2">
    <source>
        <dbReference type="EMBL" id="KAJ4841575.1"/>
    </source>
</evidence>
<dbReference type="PANTHER" id="PTHR37256">
    <property type="entry name" value="E1A-BINDING PROTEIN P400-LIKE"/>
    <property type="match status" value="1"/>
</dbReference>
<protein>
    <submittedName>
        <fullName evidence="2">Uncharacterized protein</fullName>
    </submittedName>
</protein>
<proteinExistence type="predicted"/>
<dbReference type="Proteomes" id="UP001141552">
    <property type="component" value="Unassembled WGS sequence"/>
</dbReference>
<name>A0A9Q0JI68_9ROSI</name>
<dbReference type="EMBL" id="JAKUCV010002739">
    <property type="protein sequence ID" value="KAJ4841575.1"/>
    <property type="molecule type" value="Genomic_DNA"/>
</dbReference>
<gene>
    <name evidence="2" type="ORF">Tsubulata_031081</name>
</gene>
<evidence type="ECO:0000256" key="1">
    <source>
        <dbReference type="SAM" id="MobiDB-lite"/>
    </source>
</evidence>
<keyword evidence="3" id="KW-1185">Reference proteome</keyword>
<evidence type="ECO:0000313" key="3">
    <source>
        <dbReference type="Proteomes" id="UP001141552"/>
    </source>
</evidence>
<dbReference type="AlphaFoldDB" id="A0A9Q0JI68"/>
<comment type="caution">
    <text evidence="2">The sequence shown here is derived from an EMBL/GenBank/DDBJ whole genome shotgun (WGS) entry which is preliminary data.</text>
</comment>
<reference evidence="2" key="2">
    <citation type="journal article" date="2023" name="Plants (Basel)">
        <title>Annotation of the Turnera subulata (Passifloraceae) Draft Genome Reveals the S-Locus Evolved after the Divergence of Turneroideae from Passifloroideae in a Stepwise Manner.</title>
        <authorList>
            <person name="Henning P.M."/>
            <person name="Roalson E.H."/>
            <person name="Mir W."/>
            <person name="McCubbin A.G."/>
            <person name="Shore J.S."/>
        </authorList>
    </citation>
    <scope>NUCLEOTIDE SEQUENCE</scope>
    <source>
        <strain evidence="2">F60SS</strain>
    </source>
</reference>
<feature type="region of interest" description="Disordered" evidence="1">
    <location>
        <begin position="1"/>
        <end position="29"/>
    </location>
</feature>
<reference evidence="2" key="1">
    <citation type="submission" date="2022-02" db="EMBL/GenBank/DDBJ databases">
        <authorList>
            <person name="Henning P.M."/>
            <person name="McCubbin A.G."/>
            <person name="Shore J.S."/>
        </authorList>
    </citation>
    <scope>NUCLEOTIDE SEQUENCE</scope>
    <source>
        <strain evidence="2">F60SS</strain>
        <tissue evidence="2">Leaves</tissue>
    </source>
</reference>
<organism evidence="2 3">
    <name type="scientific">Turnera subulata</name>
    <dbReference type="NCBI Taxonomy" id="218843"/>
    <lineage>
        <taxon>Eukaryota</taxon>
        <taxon>Viridiplantae</taxon>
        <taxon>Streptophyta</taxon>
        <taxon>Embryophyta</taxon>
        <taxon>Tracheophyta</taxon>
        <taxon>Spermatophyta</taxon>
        <taxon>Magnoliopsida</taxon>
        <taxon>eudicotyledons</taxon>
        <taxon>Gunneridae</taxon>
        <taxon>Pentapetalae</taxon>
        <taxon>rosids</taxon>
        <taxon>fabids</taxon>
        <taxon>Malpighiales</taxon>
        <taxon>Passifloraceae</taxon>
        <taxon>Turnera</taxon>
    </lineage>
</organism>
<feature type="compositionally biased region" description="Basic residues" evidence="1">
    <location>
        <begin position="11"/>
        <end position="22"/>
    </location>
</feature>